<dbReference type="EMBL" id="KJ591605">
    <property type="protein sequence ID" value="AID17483.1"/>
    <property type="molecule type" value="Genomic_DNA"/>
</dbReference>
<proteinExistence type="predicted"/>
<evidence type="ECO:0000313" key="1">
    <source>
        <dbReference type="EMBL" id="AID17483.1"/>
    </source>
</evidence>
<sequence length="95" mass="11083">MYTTIPHYIIKKVSDKEKVNYQAIWKVLPVEVQTIFVSKKTASFYIVDRYANRYANSRFFRNLLTMAGKANFGVSINNSSKSHLEINLTFLNTHF</sequence>
<protein>
    <submittedName>
        <fullName evidence="1">Uncharacterized protein</fullName>
    </submittedName>
</protein>
<organism evidence="1 2">
    <name type="scientific">Listeria phage LMTA-57</name>
    <dbReference type="NCBI Taxonomy" id="1486414"/>
    <lineage>
        <taxon>Viruses</taxon>
        <taxon>Duplodnaviria</taxon>
        <taxon>Heunggongvirae</taxon>
        <taxon>Uroviricota</taxon>
        <taxon>Caudoviricetes</taxon>
        <taxon>Herelleviridae</taxon>
        <taxon>Jasinskavirinae</taxon>
        <taxon>Pecentumvirus</taxon>
        <taxon>Pecentumvirus LMSP25</taxon>
    </lineage>
</organism>
<dbReference type="GeneID" id="54983563"/>
<accession>A0A068C815</accession>
<name>A0A068C815_9CAUD</name>
<dbReference type="RefSeq" id="YP_009793332.1">
    <property type="nucleotide sequence ID" value="NC_047871.1"/>
</dbReference>
<dbReference type="KEGG" id="vg:54983563"/>
<reference evidence="1 2" key="1">
    <citation type="submission" date="2014-03" db="EMBL/GenBank/DDBJ databases">
        <title>Genome sequencing of lytic Listeria phages.</title>
        <authorList>
            <person name="Woolston J."/>
            <person name="Rajanna C."/>
            <person name="Abuladze T."/>
            <person name="Li M."/>
            <person name="Anderson B."/>
            <person name="Sulakvelidze A."/>
        </authorList>
    </citation>
    <scope>NUCLEOTIDE SEQUENCE [LARGE SCALE GENOMIC DNA]</scope>
</reference>
<evidence type="ECO:0000313" key="2">
    <source>
        <dbReference type="Proteomes" id="UP000027392"/>
    </source>
</evidence>
<dbReference type="Proteomes" id="UP000027392">
    <property type="component" value="Segment"/>
</dbReference>